<dbReference type="Proteomes" id="UP001190700">
    <property type="component" value="Unassembled WGS sequence"/>
</dbReference>
<sequence length="391" mass="44712">MEYMELHSCTAGQALATGRFPLIEKRSLQRRVAGTVKADIVSEKKPVVAERKRVVVYTEETVTEHFYGEAGLKKTLIDAGIMDPASKRNLHPERVLNRDESPQFIQYCTTKGNNILRRGAAKGKSTVMPDSENRECVTIDVVTGLDGFLYGLHVLISRECITEGCVLDEMNIFDSKIHKLSKLSTFCLLSNNQCGVQTGVSLLNREKMLVDELKQRGVQFPVVETTDNHESRYDEEVMKYCEDNGIAQWSEKSNTSGKFQMLDQVNRQFHVEYIKGAREHIKLRRAQMEAEFNRVVDESEVKLALTDFFIILSRIWFTWSIVMDRITAWRRVGVLPDRLAPELIPRDQFQTEPSQQAVVIAGPQRVEDFPASPEEGRPCSYIYQRHRAEAY</sequence>
<evidence type="ECO:0000313" key="2">
    <source>
        <dbReference type="Proteomes" id="UP001190700"/>
    </source>
</evidence>
<name>A0AAE0FMF9_9CHLO</name>
<comment type="caution">
    <text evidence="1">The sequence shown here is derived from an EMBL/GenBank/DDBJ whole genome shotgun (WGS) entry which is preliminary data.</text>
</comment>
<gene>
    <name evidence="1" type="ORF">CYMTET_28846</name>
</gene>
<protein>
    <submittedName>
        <fullName evidence="1">Uncharacterized protein</fullName>
    </submittedName>
</protein>
<proteinExistence type="predicted"/>
<accession>A0AAE0FMF9</accession>
<evidence type="ECO:0000313" key="1">
    <source>
        <dbReference type="EMBL" id="KAK3262288.1"/>
    </source>
</evidence>
<keyword evidence="2" id="KW-1185">Reference proteome</keyword>
<dbReference type="EMBL" id="LGRX02016333">
    <property type="protein sequence ID" value="KAK3262288.1"/>
    <property type="molecule type" value="Genomic_DNA"/>
</dbReference>
<organism evidence="1 2">
    <name type="scientific">Cymbomonas tetramitiformis</name>
    <dbReference type="NCBI Taxonomy" id="36881"/>
    <lineage>
        <taxon>Eukaryota</taxon>
        <taxon>Viridiplantae</taxon>
        <taxon>Chlorophyta</taxon>
        <taxon>Pyramimonadophyceae</taxon>
        <taxon>Pyramimonadales</taxon>
        <taxon>Pyramimonadaceae</taxon>
        <taxon>Cymbomonas</taxon>
    </lineage>
</organism>
<dbReference type="AlphaFoldDB" id="A0AAE0FMF9"/>
<reference evidence="1 2" key="1">
    <citation type="journal article" date="2015" name="Genome Biol. Evol.">
        <title>Comparative Genomics of a Bacterivorous Green Alga Reveals Evolutionary Causalities and Consequences of Phago-Mixotrophic Mode of Nutrition.</title>
        <authorList>
            <person name="Burns J.A."/>
            <person name="Paasch A."/>
            <person name="Narechania A."/>
            <person name="Kim E."/>
        </authorList>
    </citation>
    <scope>NUCLEOTIDE SEQUENCE [LARGE SCALE GENOMIC DNA]</scope>
    <source>
        <strain evidence="1 2">PLY_AMNH</strain>
    </source>
</reference>